<dbReference type="RefSeq" id="WP_378018042.1">
    <property type="nucleotide sequence ID" value="NZ_JBHSKT010000008.1"/>
</dbReference>
<keyword evidence="1" id="KW-0812">Transmembrane</keyword>
<keyword evidence="2" id="KW-0732">Signal</keyword>
<keyword evidence="1" id="KW-1133">Transmembrane helix</keyword>
<reference evidence="4" key="1">
    <citation type="journal article" date="2019" name="Int. J. Syst. Evol. Microbiol.">
        <title>The Global Catalogue of Microorganisms (GCM) 10K type strain sequencing project: providing services to taxonomists for standard genome sequencing and annotation.</title>
        <authorList>
            <consortium name="The Broad Institute Genomics Platform"/>
            <consortium name="The Broad Institute Genome Sequencing Center for Infectious Disease"/>
            <person name="Wu L."/>
            <person name="Ma J."/>
        </authorList>
    </citation>
    <scope>NUCLEOTIDE SEQUENCE [LARGE SCALE GENOMIC DNA]</scope>
    <source>
        <strain evidence="4">KACC 12602</strain>
    </source>
</reference>
<accession>A0ABW0EBD5</accession>
<dbReference type="EMBL" id="JBHSKT010000008">
    <property type="protein sequence ID" value="MFC5271682.1"/>
    <property type="molecule type" value="Genomic_DNA"/>
</dbReference>
<evidence type="ECO:0000313" key="4">
    <source>
        <dbReference type="Proteomes" id="UP001596161"/>
    </source>
</evidence>
<feature type="signal peptide" evidence="2">
    <location>
        <begin position="1"/>
        <end position="22"/>
    </location>
</feature>
<protein>
    <submittedName>
        <fullName evidence="3">DUF2279 domain-containing protein</fullName>
    </submittedName>
</protein>
<sequence>MKFLPKIFLLIFCLLFGLQASASTFFSPADTVSGKVPNKKIALIGGGIGVVYVAGMVGLSQAWYDKNTQTHFHFFNDNAEWKQMDKAGHFWGAFQESKGGVDALKQTGLSEKQAIWLGSLTGILLQTPIELLDGYQESYGASAGDLIANTTGSAAVLAQQLAWREIRIQPKFSFHKTRYAALRPNVLGQSLAERALKDYNGQTYWLSVDVAKFLPHESKYPKWLNLAAGYGAEEMVYNDPEMNRQAGLENLGQPLKPYRQYYLTVDLNLRAIKTRSKILRTAFYILDIFHLPAPALEYNNRNKLRFHGLYY</sequence>
<dbReference type="Proteomes" id="UP001596161">
    <property type="component" value="Unassembled WGS sequence"/>
</dbReference>
<name>A0ABW0EBD5_9BACT</name>
<feature type="chain" id="PRO_5045810230" evidence="2">
    <location>
        <begin position="23"/>
        <end position="311"/>
    </location>
</feature>
<keyword evidence="4" id="KW-1185">Reference proteome</keyword>
<dbReference type="Pfam" id="PF10043">
    <property type="entry name" value="DUF2279"/>
    <property type="match status" value="1"/>
</dbReference>
<evidence type="ECO:0000313" key="3">
    <source>
        <dbReference type="EMBL" id="MFC5271682.1"/>
    </source>
</evidence>
<feature type="transmembrane region" description="Helical" evidence="1">
    <location>
        <begin position="41"/>
        <end position="64"/>
    </location>
</feature>
<evidence type="ECO:0000256" key="1">
    <source>
        <dbReference type="SAM" id="Phobius"/>
    </source>
</evidence>
<organism evidence="3 4">
    <name type="scientific">Adhaeribacter terreus</name>
    <dbReference type="NCBI Taxonomy" id="529703"/>
    <lineage>
        <taxon>Bacteria</taxon>
        <taxon>Pseudomonadati</taxon>
        <taxon>Bacteroidota</taxon>
        <taxon>Cytophagia</taxon>
        <taxon>Cytophagales</taxon>
        <taxon>Hymenobacteraceae</taxon>
        <taxon>Adhaeribacter</taxon>
    </lineage>
</organism>
<comment type="caution">
    <text evidence="3">The sequence shown here is derived from an EMBL/GenBank/DDBJ whole genome shotgun (WGS) entry which is preliminary data.</text>
</comment>
<dbReference type="InterPro" id="IPR018736">
    <property type="entry name" value="DUF2279_periplasmic_lipo"/>
</dbReference>
<proteinExistence type="predicted"/>
<evidence type="ECO:0000256" key="2">
    <source>
        <dbReference type="SAM" id="SignalP"/>
    </source>
</evidence>
<keyword evidence="1" id="KW-0472">Membrane</keyword>
<gene>
    <name evidence="3" type="ORF">ACFPIB_13775</name>
</gene>